<evidence type="ECO:0000256" key="14">
    <source>
        <dbReference type="HAMAP-Rule" id="MF_01396"/>
    </source>
</evidence>
<evidence type="ECO:0000313" key="16">
    <source>
        <dbReference type="EMBL" id="EMS79494.1"/>
    </source>
</evidence>
<dbReference type="FunFam" id="1.20.20.10:FF:000002">
    <property type="entry name" value="ATP synthase subunit c"/>
    <property type="match status" value="1"/>
</dbReference>
<dbReference type="HAMAP" id="MF_01396">
    <property type="entry name" value="ATP_synth_c_bact"/>
    <property type="match status" value="1"/>
</dbReference>
<comment type="caution">
    <text evidence="16">The sequence shown here is derived from an EMBL/GenBank/DDBJ whole genome shotgun (WGS) entry which is preliminary data.</text>
</comment>
<keyword evidence="9 14" id="KW-0406">Ion transport</keyword>
<comment type="function">
    <text evidence="13 14">F(1)F(0) ATP synthase produces ATP from ADP in the presence of a proton or sodium gradient. F-type ATPases consist of two structural domains, F(1) containing the extramembraneous catalytic core and F(0) containing the membrane proton channel, linked together by a central stalk and a peripheral stalk. During catalysis, ATP synthesis in the catalytic domain of F(1) is coupled via a rotary mechanism of the central stalk subunits to proton translocation.</text>
</comment>
<dbReference type="InterPro" id="IPR020537">
    <property type="entry name" value="ATP_synth_F0_csu_DDCD_BS"/>
</dbReference>
<keyword evidence="3 14" id="KW-0813">Transport</keyword>
<evidence type="ECO:0000256" key="9">
    <source>
        <dbReference type="ARBA" id="ARBA00023065"/>
    </source>
</evidence>
<evidence type="ECO:0000256" key="10">
    <source>
        <dbReference type="ARBA" id="ARBA00023121"/>
    </source>
</evidence>
<keyword evidence="10 14" id="KW-0446">Lipid-binding</keyword>
<evidence type="ECO:0000256" key="11">
    <source>
        <dbReference type="ARBA" id="ARBA00023136"/>
    </source>
</evidence>
<dbReference type="GO" id="GO:0005886">
    <property type="term" value="C:plasma membrane"/>
    <property type="evidence" value="ECO:0007669"/>
    <property type="project" value="UniProtKB-SubCell"/>
</dbReference>
<protein>
    <recommendedName>
        <fullName evidence="14">ATP synthase subunit c</fullName>
    </recommendedName>
    <alternativeName>
        <fullName evidence="14">ATP synthase F(0) sector subunit c</fullName>
    </alternativeName>
    <alternativeName>
        <fullName evidence="14">F-type ATPase subunit c</fullName>
        <shortName evidence="14">F-ATPase subunit c</shortName>
    </alternativeName>
    <alternativeName>
        <fullName evidence="14">Lipid-binding protein</fullName>
    </alternativeName>
</protein>
<keyword evidence="5 14" id="KW-0138">CF(0)</keyword>
<dbReference type="GO" id="GO:0016787">
    <property type="term" value="F:hydrolase activity"/>
    <property type="evidence" value="ECO:0007669"/>
    <property type="project" value="UniProtKB-KW"/>
</dbReference>
<dbReference type="AlphaFoldDB" id="S0G1Y2"/>
<dbReference type="EMBL" id="APJX01000004">
    <property type="protein sequence ID" value="EMS79494.1"/>
    <property type="molecule type" value="Genomic_DNA"/>
</dbReference>
<dbReference type="GO" id="GO:0008289">
    <property type="term" value="F:lipid binding"/>
    <property type="evidence" value="ECO:0007669"/>
    <property type="project" value="UniProtKB-KW"/>
</dbReference>
<dbReference type="CDD" id="cd18121">
    <property type="entry name" value="ATP-synt_Fo_c"/>
    <property type="match status" value="1"/>
</dbReference>
<evidence type="ECO:0000259" key="15">
    <source>
        <dbReference type="Pfam" id="PF00137"/>
    </source>
</evidence>
<dbReference type="OrthoDB" id="5296711at2"/>
<keyword evidence="16" id="KW-0378">Hydrolase</keyword>
<evidence type="ECO:0000256" key="3">
    <source>
        <dbReference type="ARBA" id="ARBA00022448"/>
    </source>
</evidence>
<feature type="transmembrane region" description="Helical" evidence="14">
    <location>
        <begin position="6"/>
        <end position="30"/>
    </location>
</feature>
<dbReference type="PATRIC" id="fig|1286635.3.peg.2076"/>
<feature type="site" description="Reversibly protonated during proton transport" evidence="14">
    <location>
        <position position="59"/>
    </location>
</feature>
<keyword evidence="6 14" id="KW-0812">Transmembrane</keyword>
<dbReference type="InterPro" id="IPR002379">
    <property type="entry name" value="ATPase_proteolipid_c-like_dom"/>
</dbReference>
<evidence type="ECO:0000256" key="5">
    <source>
        <dbReference type="ARBA" id="ARBA00022547"/>
    </source>
</evidence>
<keyword evidence="8 14" id="KW-1133">Transmembrane helix</keyword>
<dbReference type="InterPro" id="IPR005953">
    <property type="entry name" value="ATP_synth_csu_bac/chlpt"/>
</dbReference>
<keyword evidence="7 14" id="KW-0375">Hydrogen ion transport</keyword>
<reference evidence="16 17" key="1">
    <citation type="journal article" date="2013" name="Genome Announc.">
        <title>Draft Genome Sequence of Desulfotignum phosphitoxidans DSM 13687 Strain FiPS-3.</title>
        <authorList>
            <person name="Poehlein A."/>
            <person name="Daniel R."/>
            <person name="Simeonova D.D."/>
        </authorList>
    </citation>
    <scope>NUCLEOTIDE SEQUENCE [LARGE SCALE GENOMIC DNA]</scope>
    <source>
        <strain evidence="16 17">DSM 13687</strain>
    </source>
</reference>
<evidence type="ECO:0000256" key="2">
    <source>
        <dbReference type="ARBA" id="ARBA00006704"/>
    </source>
</evidence>
<evidence type="ECO:0000256" key="8">
    <source>
        <dbReference type="ARBA" id="ARBA00022989"/>
    </source>
</evidence>
<evidence type="ECO:0000256" key="6">
    <source>
        <dbReference type="ARBA" id="ARBA00022692"/>
    </source>
</evidence>
<dbReference type="SUPFAM" id="SSF81333">
    <property type="entry name" value="F1F0 ATP synthase subunit C"/>
    <property type="match status" value="1"/>
</dbReference>
<feature type="transmembrane region" description="Helical" evidence="14">
    <location>
        <begin position="51"/>
        <end position="75"/>
    </location>
</feature>
<evidence type="ECO:0000256" key="13">
    <source>
        <dbReference type="ARBA" id="ARBA00025198"/>
    </source>
</evidence>
<gene>
    <name evidence="14 16" type="primary">atpE</name>
    <name evidence="16" type="ORF">Dpo_4c00410</name>
</gene>
<dbReference type="Gene3D" id="1.20.20.10">
    <property type="entry name" value="F1F0 ATP synthase subunit C"/>
    <property type="match status" value="1"/>
</dbReference>
<dbReference type="RefSeq" id="WP_006965730.1">
    <property type="nucleotide sequence ID" value="NZ_APJX01000004.1"/>
</dbReference>
<dbReference type="GO" id="GO:0045259">
    <property type="term" value="C:proton-transporting ATP synthase complex"/>
    <property type="evidence" value="ECO:0007669"/>
    <property type="project" value="UniProtKB-KW"/>
</dbReference>
<evidence type="ECO:0000313" key="17">
    <source>
        <dbReference type="Proteomes" id="UP000014216"/>
    </source>
</evidence>
<dbReference type="InterPro" id="IPR038662">
    <property type="entry name" value="ATP_synth_F0_csu_sf"/>
</dbReference>
<comment type="function">
    <text evidence="14">Key component of the F(0) channel; it plays a direct role in translocation across the membrane. A homomeric c-ring of between 10-14 subunits forms the central stalk rotor element with the F(1) delta and epsilon subunits.</text>
</comment>
<evidence type="ECO:0000256" key="7">
    <source>
        <dbReference type="ARBA" id="ARBA00022781"/>
    </source>
</evidence>
<dbReference type="GO" id="GO:0046933">
    <property type="term" value="F:proton-transporting ATP synthase activity, rotational mechanism"/>
    <property type="evidence" value="ECO:0007669"/>
    <property type="project" value="UniProtKB-UniRule"/>
</dbReference>
<proteinExistence type="inferred from homology"/>
<dbReference type="PRINTS" id="PR00124">
    <property type="entry name" value="ATPASEC"/>
</dbReference>
<dbReference type="NCBIfam" id="TIGR01260">
    <property type="entry name" value="ATP_synt_c"/>
    <property type="match status" value="1"/>
</dbReference>
<keyword evidence="4 14" id="KW-1003">Cell membrane</keyword>
<name>S0G1Y2_9BACT</name>
<dbReference type="GO" id="GO:0033177">
    <property type="term" value="C:proton-transporting two-sector ATPase complex, proton-transporting domain"/>
    <property type="evidence" value="ECO:0007669"/>
    <property type="project" value="InterPro"/>
</dbReference>
<dbReference type="InterPro" id="IPR035921">
    <property type="entry name" value="F/V-ATP_Csub_sf"/>
</dbReference>
<feature type="domain" description="V-ATPase proteolipid subunit C-like" evidence="15">
    <location>
        <begin position="10"/>
        <end position="72"/>
    </location>
</feature>
<evidence type="ECO:0000256" key="4">
    <source>
        <dbReference type="ARBA" id="ARBA00022475"/>
    </source>
</evidence>
<organism evidence="16 17">
    <name type="scientific">Desulfotignum phosphitoxidans DSM 13687</name>
    <dbReference type="NCBI Taxonomy" id="1286635"/>
    <lineage>
        <taxon>Bacteria</taxon>
        <taxon>Pseudomonadati</taxon>
        <taxon>Thermodesulfobacteriota</taxon>
        <taxon>Desulfobacteria</taxon>
        <taxon>Desulfobacterales</taxon>
        <taxon>Desulfobacteraceae</taxon>
        <taxon>Desulfotignum</taxon>
    </lineage>
</organism>
<comment type="similarity">
    <text evidence="2 14">Belongs to the ATPase C chain family.</text>
</comment>
<evidence type="ECO:0000256" key="1">
    <source>
        <dbReference type="ARBA" id="ARBA00004651"/>
    </source>
</evidence>
<sequence length="89" mass="8881">MEFLVGSVWAAGLAIGIAAFGCGIGQGLGLNGAMSGISRNPEAAGKIQVNMLIGLALIESLCIYALVVSLILMYAHPALQAATAAIGGH</sequence>
<dbReference type="Pfam" id="PF00137">
    <property type="entry name" value="ATP-synt_C"/>
    <property type="match status" value="1"/>
</dbReference>
<comment type="subcellular location">
    <subcellularLocation>
        <location evidence="1 14">Cell membrane</location>
        <topology evidence="1 14">Multi-pass membrane protein</topology>
    </subcellularLocation>
</comment>
<evidence type="ECO:0000256" key="12">
    <source>
        <dbReference type="ARBA" id="ARBA00023310"/>
    </source>
</evidence>
<dbReference type="Proteomes" id="UP000014216">
    <property type="component" value="Unassembled WGS sequence"/>
</dbReference>
<dbReference type="InterPro" id="IPR000454">
    <property type="entry name" value="ATP_synth_F0_csu"/>
</dbReference>
<keyword evidence="12 14" id="KW-0066">ATP synthesis</keyword>
<dbReference type="PROSITE" id="PS00605">
    <property type="entry name" value="ATPASE_C"/>
    <property type="match status" value="1"/>
</dbReference>
<keyword evidence="17" id="KW-1185">Reference proteome</keyword>
<accession>S0G1Y2</accession>
<keyword evidence="11 14" id="KW-0472">Membrane</keyword>